<evidence type="ECO:0000256" key="1">
    <source>
        <dbReference type="ARBA" id="ARBA00022490"/>
    </source>
</evidence>
<dbReference type="PANTHER" id="PTHR33867:SF1">
    <property type="entry name" value="RIBOSOME MATURATION FACTOR RIMP"/>
    <property type="match status" value="1"/>
</dbReference>
<name>A0A318SB65_9DEIO</name>
<comment type="function">
    <text evidence="3">Required for maturation of 30S ribosomal subunits.</text>
</comment>
<dbReference type="NCBIfam" id="NF011239">
    <property type="entry name" value="PRK14645.1"/>
    <property type="match status" value="1"/>
</dbReference>
<dbReference type="AlphaFoldDB" id="A0A318SB65"/>
<dbReference type="EMBL" id="QJSX01000001">
    <property type="protein sequence ID" value="PYE56670.1"/>
    <property type="molecule type" value="Genomic_DNA"/>
</dbReference>
<accession>A0A318SB65</accession>
<comment type="caution">
    <text evidence="6">The sequence shown here is derived from an EMBL/GenBank/DDBJ whole genome shotgun (WGS) entry which is preliminary data.</text>
</comment>
<keyword evidence="2 3" id="KW-0690">Ribosome biogenesis</keyword>
<evidence type="ECO:0000259" key="4">
    <source>
        <dbReference type="Pfam" id="PF02576"/>
    </source>
</evidence>
<evidence type="ECO:0000259" key="5">
    <source>
        <dbReference type="Pfam" id="PF17384"/>
    </source>
</evidence>
<comment type="similarity">
    <text evidence="3">Belongs to the RimP family.</text>
</comment>
<dbReference type="Pfam" id="PF02576">
    <property type="entry name" value="RimP_N"/>
    <property type="match status" value="1"/>
</dbReference>
<feature type="domain" description="Ribosome maturation factor RimP C-terminal" evidence="5">
    <location>
        <begin position="104"/>
        <end position="149"/>
    </location>
</feature>
<dbReference type="Gene3D" id="3.30.300.70">
    <property type="entry name" value="RimP-like superfamily, N-terminal"/>
    <property type="match status" value="1"/>
</dbReference>
<evidence type="ECO:0000313" key="6">
    <source>
        <dbReference type="EMBL" id="PYE56670.1"/>
    </source>
</evidence>
<dbReference type="SUPFAM" id="SSF75420">
    <property type="entry name" value="YhbC-like, N-terminal domain"/>
    <property type="match status" value="1"/>
</dbReference>
<gene>
    <name evidence="3" type="primary">rimP</name>
    <name evidence="6" type="ORF">DES52_101475</name>
</gene>
<dbReference type="GO" id="GO:0006412">
    <property type="term" value="P:translation"/>
    <property type="evidence" value="ECO:0007669"/>
    <property type="project" value="TreeGrafter"/>
</dbReference>
<dbReference type="GO" id="GO:0005829">
    <property type="term" value="C:cytosol"/>
    <property type="evidence" value="ECO:0007669"/>
    <property type="project" value="TreeGrafter"/>
</dbReference>
<proteinExistence type="inferred from homology"/>
<comment type="subcellular location">
    <subcellularLocation>
        <location evidence="3">Cytoplasm</location>
    </subcellularLocation>
</comment>
<dbReference type="InterPro" id="IPR028998">
    <property type="entry name" value="RimP_C"/>
</dbReference>
<dbReference type="HAMAP" id="MF_01077">
    <property type="entry name" value="RimP"/>
    <property type="match status" value="1"/>
</dbReference>
<dbReference type="PANTHER" id="PTHR33867">
    <property type="entry name" value="RIBOSOME MATURATION FACTOR RIMP"/>
    <property type="match status" value="1"/>
</dbReference>
<protein>
    <recommendedName>
        <fullName evidence="3">Ribosome maturation factor RimP</fullName>
    </recommendedName>
</protein>
<feature type="domain" description="Ribosome maturation factor RimP N-terminal" evidence="4">
    <location>
        <begin position="27"/>
        <end position="100"/>
    </location>
</feature>
<evidence type="ECO:0000256" key="3">
    <source>
        <dbReference type="HAMAP-Rule" id="MF_01077"/>
    </source>
</evidence>
<dbReference type="Proteomes" id="UP000248326">
    <property type="component" value="Unassembled WGS sequence"/>
</dbReference>
<keyword evidence="1 3" id="KW-0963">Cytoplasm</keyword>
<evidence type="ECO:0000256" key="2">
    <source>
        <dbReference type="ARBA" id="ARBA00022517"/>
    </source>
</evidence>
<dbReference type="Pfam" id="PF17384">
    <property type="entry name" value="DUF150_C"/>
    <property type="match status" value="1"/>
</dbReference>
<reference evidence="6 7" key="1">
    <citation type="submission" date="2018-06" db="EMBL/GenBank/DDBJ databases">
        <title>Genomic Encyclopedia of Type Strains, Phase IV (KMG-IV): sequencing the most valuable type-strain genomes for metagenomic binning, comparative biology and taxonomic classification.</title>
        <authorList>
            <person name="Goeker M."/>
        </authorList>
    </citation>
    <scope>NUCLEOTIDE SEQUENCE [LARGE SCALE GENOMIC DNA]</scope>
    <source>
        <strain evidence="6 7">DSM 18048</strain>
    </source>
</reference>
<dbReference type="InterPro" id="IPR035956">
    <property type="entry name" value="RimP_N_sf"/>
</dbReference>
<dbReference type="InterPro" id="IPR028989">
    <property type="entry name" value="RimP_N"/>
</dbReference>
<evidence type="ECO:0000313" key="7">
    <source>
        <dbReference type="Proteomes" id="UP000248326"/>
    </source>
</evidence>
<dbReference type="InterPro" id="IPR003728">
    <property type="entry name" value="Ribosome_maturation_RimP"/>
</dbReference>
<keyword evidence="7" id="KW-1185">Reference proteome</keyword>
<organism evidence="6 7">
    <name type="scientific">Deinococcus yavapaiensis KR-236</name>
    <dbReference type="NCBI Taxonomy" id="694435"/>
    <lineage>
        <taxon>Bacteria</taxon>
        <taxon>Thermotogati</taxon>
        <taxon>Deinococcota</taxon>
        <taxon>Deinococci</taxon>
        <taxon>Deinococcales</taxon>
        <taxon>Deinococcaceae</taxon>
        <taxon>Deinococcus</taxon>
    </lineage>
</organism>
<sequence>MRQGGDEGRDVNEVARAVPMTQQLENIVTTVLEPLGFEVLEVHLQNPGRKPLLLVRIDRFDEQPVTIEDVHRASSALDAELDRLDPIEGEYRLEVESPGGKRPLKRARHFERMIGLKAKVRSKGHNFTAPILKVEGDDVTFDLQDGPVTLKAGEFQANLAEFPPSHR</sequence>
<dbReference type="GO" id="GO:0000028">
    <property type="term" value="P:ribosomal small subunit assembly"/>
    <property type="evidence" value="ECO:0007669"/>
    <property type="project" value="TreeGrafter"/>
</dbReference>